<dbReference type="RefSeq" id="WP_115923387.1">
    <property type="nucleotide sequence ID" value="NZ_QTUA01000001.1"/>
</dbReference>
<protein>
    <submittedName>
        <fullName evidence="1">Uncharacterized protein YdeI (YjbR/CyaY-like superfamily)</fullName>
    </submittedName>
</protein>
<comment type="caution">
    <text evidence="1">The sequence shown here is derived from an EMBL/GenBank/DDBJ whole genome shotgun (WGS) entry which is preliminary data.</text>
</comment>
<dbReference type="OrthoDB" id="9796999at2"/>
<dbReference type="Pfam" id="PF13376">
    <property type="entry name" value="OmdA"/>
    <property type="match status" value="1"/>
</dbReference>
<evidence type="ECO:0000313" key="1">
    <source>
        <dbReference type="EMBL" id="REF31570.1"/>
    </source>
</evidence>
<dbReference type="EMBL" id="QTUA01000001">
    <property type="protein sequence ID" value="REF31570.1"/>
    <property type="molecule type" value="Genomic_DNA"/>
</dbReference>
<keyword evidence="2" id="KW-1185">Reference proteome</keyword>
<accession>A0A3D9UUE0</accession>
<gene>
    <name evidence="1" type="ORF">DFJ65_2639</name>
</gene>
<reference evidence="1 2" key="1">
    <citation type="submission" date="2018-08" db="EMBL/GenBank/DDBJ databases">
        <title>Sequencing the genomes of 1000 actinobacteria strains.</title>
        <authorList>
            <person name="Klenk H.-P."/>
        </authorList>
    </citation>
    <scope>NUCLEOTIDE SEQUENCE [LARGE SCALE GENOMIC DNA]</scope>
    <source>
        <strain evidence="1 2">DSM 22967</strain>
    </source>
</reference>
<organism evidence="1 2">
    <name type="scientific">Calidifontibacter indicus</name>
    <dbReference type="NCBI Taxonomy" id="419650"/>
    <lineage>
        <taxon>Bacteria</taxon>
        <taxon>Bacillati</taxon>
        <taxon>Actinomycetota</taxon>
        <taxon>Actinomycetes</taxon>
        <taxon>Micrococcales</taxon>
        <taxon>Dermacoccaceae</taxon>
        <taxon>Calidifontibacter</taxon>
    </lineage>
</organism>
<dbReference type="AlphaFoldDB" id="A0A3D9UUE0"/>
<dbReference type="Proteomes" id="UP000256253">
    <property type="component" value="Unassembled WGS sequence"/>
</dbReference>
<evidence type="ECO:0000313" key="2">
    <source>
        <dbReference type="Proteomes" id="UP000256253"/>
    </source>
</evidence>
<name>A0A3D9UUE0_9MICO</name>
<proteinExistence type="predicted"/>
<sequence length="223" mass="24796">MAAIGTPGGSTERPALFFDDAAQFRHWLEVNHETATELWMGLYKRHVPTRGLTWHDAVPEALCFGWIDSVVQRIDDDAVRQRWTPRKSTSVWSAINIAHVERVTAAGLMHPAGIAAFERRKPERSGIYAYESGQTLSGEQSARLLADPAAAAFWAETTASYRQSAENWVASAKREETREKRLLQLIDDSANGRLIPTQRYGKMPKWVERAAAAAHAAATARPS</sequence>